<feature type="compositionally biased region" description="Low complexity" evidence="1">
    <location>
        <begin position="20"/>
        <end position="35"/>
    </location>
</feature>
<protein>
    <recommendedName>
        <fullName evidence="3">DUF2934 domain-containing protein</fullName>
    </recommendedName>
</protein>
<feature type="region of interest" description="Disordered" evidence="1">
    <location>
        <begin position="1"/>
        <end position="50"/>
    </location>
</feature>
<dbReference type="EMBL" id="UOFV01000317">
    <property type="protein sequence ID" value="VAX02461.1"/>
    <property type="molecule type" value="Genomic_DNA"/>
</dbReference>
<feature type="compositionally biased region" description="Polar residues" evidence="1">
    <location>
        <begin position="36"/>
        <end position="47"/>
    </location>
</feature>
<evidence type="ECO:0008006" key="3">
    <source>
        <dbReference type="Google" id="ProtNLM"/>
    </source>
</evidence>
<dbReference type="Pfam" id="PF11154">
    <property type="entry name" value="DUF2934"/>
    <property type="match status" value="1"/>
</dbReference>
<sequence>MANAEKAVSKKSRGKKSTSKKSATNAKKATDKTPTVQQAADSASAQRIDQDYRRRMIAEASYYIAERHGFVNNSPVNDWLEAEVLVDRLIESGEAGHGTSVLSPK</sequence>
<feature type="compositionally biased region" description="Basic residues" evidence="1">
    <location>
        <begin position="9"/>
        <end position="19"/>
    </location>
</feature>
<name>A0A3B1AL81_9ZZZZ</name>
<evidence type="ECO:0000313" key="2">
    <source>
        <dbReference type="EMBL" id="VAX02461.1"/>
    </source>
</evidence>
<dbReference type="AlphaFoldDB" id="A0A3B1AL81"/>
<accession>A0A3B1AL81</accession>
<proteinExistence type="predicted"/>
<evidence type="ECO:0000256" key="1">
    <source>
        <dbReference type="SAM" id="MobiDB-lite"/>
    </source>
</evidence>
<organism evidence="2">
    <name type="scientific">hydrothermal vent metagenome</name>
    <dbReference type="NCBI Taxonomy" id="652676"/>
    <lineage>
        <taxon>unclassified sequences</taxon>
        <taxon>metagenomes</taxon>
        <taxon>ecological metagenomes</taxon>
    </lineage>
</organism>
<gene>
    <name evidence="2" type="ORF">MNBD_GAMMA19-850</name>
</gene>
<dbReference type="InterPro" id="IPR021327">
    <property type="entry name" value="DUF2934"/>
</dbReference>
<reference evidence="2" key="1">
    <citation type="submission" date="2018-06" db="EMBL/GenBank/DDBJ databases">
        <authorList>
            <person name="Zhirakovskaya E."/>
        </authorList>
    </citation>
    <scope>NUCLEOTIDE SEQUENCE</scope>
</reference>